<comment type="subcellular location">
    <subcellularLocation>
        <location evidence="1">Membrane</location>
        <topology evidence="1">Single-pass type IV membrane protein</topology>
    </subcellularLocation>
</comment>
<keyword evidence="4 7" id="KW-1133">Transmembrane helix</keyword>
<evidence type="ECO:0000256" key="2">
    <source>
        <dbReference type="ARBA" id="ARBA00008932"/>
    </source>
</evidence>
<dbReference type="PIRSF" id="PIRSF019693">
    <property type="entry name" value="VAMP-associated"/>
    <property type="match status" value="1"/>
</dbReference>
<dbReference type="EMBL" id="AJWK01008698">
    <property type="status" value="NOT_ANNOTATED_CDS"/>
    <property type="molecule type" value="Genomic_DNA"/>
</dbReference>
<feature type="transmembrane region" description="Helical" evidence="7">
    <location>
        <begin position="267"/>
        <end position="288"/>
    </location>
</feature>
<dbReference type="PANTHER" id="PTHR10809">
    <property type="entry name" value="VESICLE-ASSOCIATED MEMBRANE PROTEIN-ASSOCIATED PROTEIN"/>
    <property type="match status" value="1"/>
</dbReference>
<sequence length="289" mass="32425">MEKKKEQLLLIEPQNELKFRGPFNTHVTSRMRLTNPTDKVILYKIKTTAPKKYCVRPNGGILSPQKSTEVNSPFNTHVTSRMRLTNPTDKVILYKIKTTAPKKYCVRPNGGILSPQKSTEVNIVLQPFIFDPNEKNRHKFMVQSAIAPAGAEQYASVEQLWKEINPLELMDSKFAVLCFEVDGGQCSVKLVAMITTSDTAKATAELRQLREEESQLRQENLMLKEQVLRLKMALDDAGANDGAKGGWSGNTPSYQQQIAYAPPNLPLPVYLIISLLVGILCMLFGKFVL</sequence>
<dbReference type="EMBL" id="AJWK01008696">
    <property type="status" value="NOT_ANNOTATED_CDS"/>
    <property type="molecule type" value="Genomic_DNA"/>
</dbReference>
<dbReference type="Proteomes" id="UP000092461">
    <property type="component" value="Unassembled WGS sequence"/>
</dbReference>
<protein>
    <recommendedName>
        <fullName evidence="8">MSP domain-containing protein</fullName>
    </recommendedName>
</protein>
<evidence type="ECO:0000256" key="7">
    <source>
        <dbReference type="SAM" id="Phobius"/>
    </source>
</evidence>
<evidence type="ECO:0000259" key="8">
    <source>
        <dbReference type="PROSITE" id="PS50202"/>
    </source>
</evidence>
<dbReference type="EMBL" id="AJWK01008697">
    <property type="status" value="NOT_ANNOTATED_CDS"/>
    <property type="molecule type" value="Genomic_DNA"/>
</dbReference>
<evidence type="ECO:0000256" key="5">
    <source>
        <dbReference type="ARBA" id="ARBA00023136"/>
    </source>
</evidence>
<dbReference type="SUPFAM" id="SSF49354">
    <property type="entry name" value="PapD-like"/>
    <property type="match status" value="2"/>
</dbReference>
<evidence type="ECO:0000256" key="4">
    <source>
        <dbReference type="ARBA" id="ARBA00022989"/>
    </source>
</evidence>
<evidence type="ECO:0000313" key="10">
    <source>
        <dbReference type="Proteomes" id="UP000092461"/>
    </source>
</evidence>
<dbReference type="GO" id="GO:0090158">
    <property type="term" value="P:endoplasmic reticulum membrane organization"/>
    <property type="evidence" value="ECO:0007669"/>
    <property type="project" value="TreeGrafter"/>
</dbReference>
<dbReference type="VEuPathDB" id="VectorBase:LLOJ002671"/>
<dbReference type="PROSITE" id="PS50202">
    <property type="entry name" value="MSP"/>
    <property type="match status" value="1"/>
</dbReference>
<dbReference type="Pfam" id="PF00635">
    <property type="entry name" value="Motile_Sperm"/>
    <property type="match status" value="1"/>
</dbReference>
<dbReference type="GO" id="GO:0005886">
    <property type="term" value="C:plasma membrane"/>
    <property type="evidence" value="ECO:0007669"/>
    <property type="project" value="TreeGrafter"/>
</dbReference>
<keyword evidence="3 7" id="KW-0812">Transmembrane</keyword>
<dbReference type="EnsemblMetazoa" id="LLOJ002671-RA">
    <property type="protein sequence ID" value="LLOJ002671-PA"/>
    <property type="gene ID" value="LLOJ002671"/>
</dbReference>
<dbReference type="InterPro" id="IPR008962">
    <property type="entry name" value="PapD-like_sf"/>
</dbReference>
<proteinExistence type="inferred from homology"/>
<reference evidence="9" key="1">
    <citation type="submission" date="2020-05" db="UniProtKB">
        <authorList>
            <consortium name="EnsemblMetazoa"/>
        </authorList>
    </citation>
    <scope>IDENTIFICATION</scope>
    <source>
        <strain evidence="9">Jacobina</strain>
    </source>
</reference>
<comment type="similarity">
    <text evidence="2">Belongs to the VAMP-associated protein (VAP) (TC 9.B.17) family.</text>
</comment>
<dbReference type="Gene3D" id="2.60.40.10">
    <property type="entry name" value="Immunoglobulins"/>
    <property type="match status" value="2"/>
</dbReference>
<evidence type="ECO:0000313" key="9">
    <source>
        <dbReference type="EnsemblMetazoa" id="LLOJ002671-PA"/>
    </source>
</evidence>
<evidence type="ECO:0000256" key="6">
    <source>
        <dbReference type="SAM" id="Coils"/>
    </source>
</evidence>
<dbReference type="GO" id="GO:0033149">
    <property type="term" value="F:FFAT motif binding"/>
    <property type="evidence" value="ECO:0007669"/>
    <property type="project" value="TreeGrafter"/>
</dbReference>
<evidence type="ECO:0000256" key="1">
    <source>
        <dbReference type="ARBA" id="ARBA00004211"/>
    </source>
</evidence>
<evidence type="ECO:0000256" key="3">
    <source>
        <dbReference type="ARBA" id="ARBA00022692"/>
    </source>
</evidence>
<dbReference type="InterPro" id="IPR013783">
    <property type="entry name" value="Ig-like_fold"/>
</dbReference>
<dbReference type="GO" id="GO:0061817">
    <property type="term" value="P:endoplasmic reticulum-plasma membrane tethering"/>
    <property type="evidence" value="ECO:0007669"/>
    <property type="project" value="TreeGrafter"/>
</dbReference>
<keyword evidence="5 7" id="KW-0472">Membrane</keyword>
<dbReference type="AlphaFoldDB" id="A0A1B0CEA1"/>
<dbReference type="InterPro" id="IPR016763">
    <property type="entry name" value="VAP"/>
</dbReference>
<dbReference type="EMBL" id="AJWK01008699">
    <property type="status" value="NOT_ANNOTATED_CDS"/>
    <property type="molecule type" value="Genomic_DNA"/>
</dbReference>
<dbReference type="InterPro" id="IPR000535">
    <property type="entry name" value="MSP_dom"/>
</dbReference>
<feature type="coiled-coil region" evidence="6">
    <location>
        <begin position="199"/>
        <end position="226"/>
    </location>
</feature>
<accession>A0A1B0CEA1</accession>
<keyword evidence="6" id="KW-0175">Coiled coil</keyword>
<dbReference type="VEuPathDB" id="VectorBase:LLONM1_002186"/>
<dbReference type="GO" id="GO:0005789">
    <property type="term" value="C:endoplasmic reticulum membrane"/>
    <property type="evidence" value="ECO:0007669"/>
    <property type="project" value="InterPro"/>
</dbReference>
<organism evidence="9 10">
    <name type="scientific">Lutzomyia longipalpis</name>
    <name type="common">Sand fly</name>
    <dbReference type="NCBI Taxonomy" id="7200"/>
    <lineage>
        <taxon>Eukaryota</taxon>
        <taxon>Metazoa</taxon>
        <taxon>Ecdysozoa</taxon>
        <taxon>Arthropoda</taxon>
        <taxon>Hexapoda</taxon>
        <taxon>Insecta</taxon>
        <taxon>Pterygota</taxon>
        <taxon>Neoptera</taxon>
        <taxon>Endopterygota</taxon>
        <taxon>Diptera</taxon>
        <taxon>Nematocera</taxon>
        <taxon>Psychodoidea</taxon>
        <taxon>Psychodidae</taxon>
        <taxon>Lutzomyia</taxon>
        <taxon>Lutzomyia</taxon>
    </lineage>
</organism>
<dbReference type="PANTHER" id="PTHR10809:SF6">
    <property type="entry name" value="AT11025P-RELATED"/>
    <property type="match status" value="1"/>
</dbReference>
<name>A0A1B0CEA1_LUTLO</name>
<keyword evidence="10" id="KW-1185">Reference proteome</keyword>
<feature type="domain" description="MSP" evidence="8">
    <location>
        <begin position="59"/>
        <end position="179"/>
    </location>
</feature>